<accession>A0ACD0P0W4</accession>
<name>A0ACD0P0W4_9BASI</name>
<evidence type="ECO:0000313" key="1">
    <source>
        <dbReference type="EMBL" id="PWN51707.1"/>
    </source>
</evidence>
<sequence length="57" mass="6510">MTRKREKKTLPWDGRAPSSHTTCARRTLHKIVTITITPFGAMWLVGWSTKGVSRSRI</sequence>
<dbReference type="EMBL" id="KZ819823">
    <property type="protein sequence ID" value="PWN51707.1"/>
    <property type="molecule type" value="Genomic_DNA"/>
</dbReference>
<evidence type="ECO:0000313" key="2">
    <source>
        <dbReference type="Proteomes" id="UP000245626"/>
    </source>
</evidence>
<proteinExistence type="predicted"/>
<gene>
    <name evidence="1" type="ORF">IE53DRAFT_385934</name>
</gene>
<dbReference type="Proteomes" id="UP000245626">
    <property type="component" value="Unassembled WGS sequence"/>
</dbReference>
<organism evidence="1 2">
    <name type="scientific">Violaceomyces palustris</name>
    <dbReference type="NCBI Taxonomy" id="1673888"/>
    <lineage>
        <taxon>Eukaryota</taxon>
        <taxon>Fungi</taxon>
        <taxon>Dikarya</taxon>
        <taxon>Basidiomycota</taxon>
        <taxon>Ustilaginomycotina</taxon>
        <taxon>Ustilaginomycetes</taxon>
        <taxon>Violaceomycetales</taxon>
        <taxon>Violaceomycetaceae</taxon>
        <taxon>Violaceomyces</taxon>
    </lineage>
</organism>
<protein>
    <submittedName>
        <fullName evidence="1">Uncharacterized protein</fullName>
    </submittedName>
</protein>
<keyword evidence="2" id="KW-1185">Reference proteome</keyword>
<reference evidence="1 2" key="1">
    <citation type="journal article" date="2018" name="Mol. Biol. Evol.">
        <title>Broad Genomic Sampling Reveals a Smut Pathogenic Ancestry of the Fungal Clade Ustilaginomycotina.</title>
        <authorList>
            <person name="Kijpornyongpan T."/>
            <person name="Mondo S.J."/>
            <person name="Barry K."/>
            <person name="Sandor L."/>
            <person name="Lee J."/>
            <person name="Lipzen A."/>
            <person name="Pangilinan J."/>
            <person name="LaButti K."/>
            <person name="Hainaut M."/>
            <person name="Henrissat B."/>
            <person name="Grigoriev I.V."/>
            <person name="Spatafora J.W."/>
            <person name="Aime M.C."/>
        </authorList>
    </citation>
    <scope>NUCLEOTIDE SEQUENCE [LARGE SCALE GENOMIC DNA]</scope>
    <source>
        <strain evidence="1 2">SA 807</strain>
    </source>
</reference>